<organism evidence="2 3">
    <name type="scientific">Monilinia vaccinii-corymbosi</name>
    <dbReference type="NCBI Taxonomy" id="61207"/>
    <lineage>
        <taxon>Eukaryota</taxon>
        <taxon>Fungi</taxon>
        <taxon>Dikarya</taxon>
        <taxon>Ascomycota</taxon>
        <taxon>Pezizomycotina</taxon>
        <taxon>Leotiomycetes</taxon>
        <taxon>Helotiales</taxon>
        <taxon>Sclerotiniaceae</taxon>
        <taxon>Monilinia</taxon>
    </lineage>
</organism>
<feature type="compositionally biased region" description="Basic and acidic residues" evidence="1">
    <location>
        <begin position="89"/>
        <end position="107"/>
    </location>
</feature>
<reference evidence="2" key="1">
    <citation type="submission" date="2020-10" db="EMBL/GenBank/DDBJ databases">
        <title>Genome Sequence of Monilinia vaccinii-corymbosi Sheds Light on Mummy Berry Disease Infection of Blueberry and Mating Type.</title>
        <authorList>
            <person name="Yow A.G."/>
            <person name="Zhang Y."/>
            <person name="Bansal K."/>
            <person name="Eacker S.M."/>
            <person name="Sullivan S."/>
            <person name="Liachko I."/>
            <person name="Cubeta M.A."/>
            <person name="Rollins J.A."/>
            <person name="Ashrafi H."/>
        </authorList>
    </citation>
    <scope>NUCLEOTIDE SEQUENCE</scope>
    <source>
        <strain evidence="2">RL-1</strain>
    </source>
</reference>
<evidence type="ECO:0000256" key="1">
    <source>
        <dbReference type="SAM" id="MobiDB-lite"/>
    </source>
</evidence>
<gene>
    <name evidence="2" type="ORF">DSL72_001178</name>
</gene>
<feature type="region of interest" description="Disordered" evidence="1">
    <location>
        <begin position="1"/>
        <end position="118"/>
    </location>
</feature>
<feature type="compositionally biased region" description="Basic and acidic residues" evidence="1">
    <location>
        <begin position="67"/>
        <end position="80"/>
    </location>
</feature>
<accession>A0A8A3P7E5</accession>
<dbReference type="Proteomes" id="UP000672032">
    <property type="component" value="Chromosome 2"/>
</dbReference>
<protein>
    <submittedName>
        <fullName evidence="2">Uncharacterized protein</fullName>
    </submittedName>
</protein>
<evidence type="ECO:0000313" key="2">
    <source>
        <dbReference type="EMBL" id="QSZ31611.1"/>
    </source>
</evidence>
<dbReference type="EMBL" id="CP063406">
    <property type="protein sequence ID" value="QSZ31611.1"/>
    <property type="molecule type" value="Genomic_DNA"/>
</dbReference>
<sequence>MVVAANNNLCGIKRGRKRAREREREQNIPQQSSKDVSRNARLANAPRAMPTVDIIQHDGQGDEAGEPEDHRHGFGKEDAVFVRGVGEMRGGHDEVDEREEGPDRGKDEEVDGIGRPPV</sequence>
<proteinExistence type="predicted"/>
<keyword evidence="3" id="KW-1185">Reference proteome</keyword>
<dbReference type="AlphaFoldDB" id="A0A8A3P7E5"/>
<dbReference type="OrthoDB" id="10574780at2759"/>
<name>A0A8A3P7E5_9HELO</name>
<evidence type="ECO:0000313" key="3">
    <source>
        <dbReference type="Proteomes" id="UP000672032"/>
    </source>
</evidence>